<sequence length="62" mass="7162">MNNARIQLNDAERTPCEVWTRVMGYHRPVSAFNNGKKAEHAERCYFSEQPKGTQQRPEQLAA</sequence>
<accession>A0A4R3N162</accession>
<dbReference type="GO" id="GO:0006260">
    <property type="term" value="P:DNA replication"/>
    <property type="evidence" value="ECO:0007669"/>
    <property type="project" value="InterPro"/>
</dbReference>
<protein>
    <submittedName>
        <fullName evidence="1">Anaerobic ribonucleoside-triphosphate reductase-like protein</fullName>
    </submittedName>
</protein>
<reference evidence="1 2" key="1">
    <citation type="submission" date="2019-03" db="EMBL/GenBank/DDBJ databases">
        <title>Genomic Encyclopedia of Type Strains, Phase IV (KMG-IV): sequencing the most valuable type-strain genomes for metagenomic binning, comparative biology and taxonomic classification.</title>
        <authorList>
            <person name="Goeker M."/>
        </authorList>
    </citation>
    <scope>NUCLEOTIDE SEQUENCE [LARGE SCALE GENOMIC DNA]</scope>
    <source>
        <strain evidence="1 2">DSM 13587</strain>
    </source>
</reference>
<comment type="caution">
    <text evidence="1">The sequence shown here is derived from an EMBL/GenBank/DDBJ whole genome shotgun (WGS) entry which is preliminary data.</text>
</comment>
<name>A0A4R3N162_9GAMM</name>
<evidence type="ECO:0000313" key="1">
    <source>
        <dbReference type="EMBL" id="TCT20803.1"/>
    </source>
</evidence>
<dbReference type="EMBL" id="SMAO01000005">
    <property type="protein sequence ID" value="TCT20803.1"/>
    <property type="molecule type" value="Genomic_DNA"/>
</dbReference>
<dbReference type="Pfam" id="PF13597">
    <property type="entry name" value="NRDD"/>
    <property type="match status" value="1"/>
</dbReference>
<organism evidence="1 2">
    <name type="scientific">Thiobaca trueperi</name>
    <dbReference type="NCBI Taxonomy" id="127458"/>
    <lineage>
        <taxon>Bacteria</taxon>
        <taxon>Pseudomonadati</taxon>
        <taxon>Pseudomonadota</taxon>
        <taxon>Gammaproteobacteria</taxon>
        <taxon>Chromatiales</taxon>
        <taxon>Chromatiaceae</taxon>
        <taxon>Thiobaca</taxon>
    </lineage>
</organism>
<dbReference type="RefSeq" id="WP_132977405.1">
    <property type="nucleotide sequence ID" value="NZ_SMAO01000005.1"/>
</dbReference>
<dbReference type="InterPro" id="IPR012833">
    <property type="entry name" value="NrdD"/>
</dbReference>
<proteinExistence type="predicted"/>
<dbReference type="OrthoDB" id="9804622at2"/>
<dbReference type="AlphaFoldDB" id="A0A4R3N162"/>
<dbReference type="Proteomes" id="UP000295717">
    <property type="component" value="Unassembled WGS sequence"/>
</dbReference>
<keyword evidence="2" id="KW-1185">Reference proteome</keyword>
<evidence type="ECO:0000313" key="2">
    <source>
        <dbReference type="Proteomes" id="UP000295717"/>
    </source>
</evidence>
<gene>
    <name evidence="1" type="ORF">EDC35_105247</name>
</gene>
<dbReference type="GO" id="GO:0008998">
    <property type="term" value="F:ribonucleoside-triphosphate reductase (thioredoxin) activity"/>
    <property type="evidence" value="ECO:0007669"/>
    <property type="project" value="InterPro"/>
</dbReference>